<evidence type="ECO:0000256" key="1">
    <source>
        <dbReference type="ARBA" id="ARBA00004613"/>
    </source>
</evidence>
<evidence type="ECO:0000256" key="4">
    <source>
        <dbReference type="ARBA" id="ARBA00023157"/>
    </source>
</evidence>
<feature type="compositionally biased region" description="Polar residues" evidence="10">
    <location>
        <begin position="210"/>
        <end position="237"/>
    </location>
</feature>
<comment type="subcellular location">
    <subcellularLocation>
        <location evidence="1">Secreted</location>
    </subcellularLocation>
</comment>
<feature type="compositionally biased region" description="Basic and acidic residues" evidence="10">
    <location>
        <begin position="744"/>
        <end position="792"/>
    </location>
</feature>
<evidence type="ECO:0000256" key="10">
    <source>
        <dbReference type="SAM" id="MobiDB-lite"/>
    </source>
</evidence>
<feature type="active site" evidence="5">
    <location>
        <position position="1432"/>
    </location>
</feature>
<reference evidence="12 14" key="1">
    <citation type="journal article" date="2014" name="BMC Genomics">
        <title>Genome sequence of Anopheles sinensis provides insight into genetics basis of mosquito competence for malaria parasites.</title>
        <authorList>
            <person name="Zhou D."/>
            <person name="Zhang D."/>
            <person name="Ding G."/>
            <person name="Shi L."/>
            <person name="Hou Q."/>
            <person name="Ye Y."/>
            <person name="Xu Y."/>
            <person name="Zhou H."/>
            <person name="Xiong C."/>
            <person name="Li S."/>
            <person name="Yu J."/>
            <person name="Hong S."/>
            <person name="Yu X."/>
            <person name="Zou P."/>
            <person name="Chen C."/>
            <person name="Chang X."/>
            <person name="Wang W."/>
            <person name="Lv Y."/>
            <person name="Sun Y."/>
            <person name="Ma L."/>
            <person name="Shen B."/>
            <person name="Zhu C."/>
        </authorList>
    </citation>
    <scope>NUCLEOTIDE SEQUENCE [LARGE SCALE GENOMIC DNA]</scope>
</reference>
<feature type="disulfide bond" evidence="7">
    <location>
        <begin position="1384"/>
        <end position="1431"/>
    </location>
</feature>
<dbReference type="Gene3D" id="1.20.90.10">
    <property type="entry name" value="Phospholipase A2 domain"/>
    <property type="match status" value="1"/>
</dbReference>
<dbReference type="SMART" id="SM00297">
    <property type="entry name" value="BROMO"/>
    <property type="match status" value="1"/>
</dbReference>
<feature type="compositionally biased region" description="Basic and acidic residues" evidence="10">
    <location>
        <begin position="494"/>
        <end position="505"/>
    </location>
</feature>
<dbReference type="Pfam" id="PF00439">
    <property type="entry name" value="Bromodomain"/>
    <property type="match status" value="1"/>
</dbReference>
<dbReference type="InterPro" id="IPR036427">
    <property type="entry name" value="Bromodomain-like_sf"/>
</dbReference>
<keyword evidence="2" id="KW-0964">Secreted</keyword>
<keyword evidence="3 8" id="KW-0103">Bromodomain</keyword>
<dbReference type="VEuPathDB" id="VectorBase:ASIS018006"/>
<dbReference type="PANTHER" id="PTHR15398">
    <property type="entry name" value="BROMODOMAIN-CONTAINING PROTEIN 8"/>
    <property type="match status" value="1"/>
</dbReference>
<feature type="region of interest" description="Disordered" evidence="10">
    <location>
        <begin position="154"/>
        <end position="276"/>
    </location>
</feature>
<dbReference type="OMA" id="MCTNAIM"/>
<protein>
    <submittedName>
        <fullName evidence="13">Bromo domain-containing protein</fullName>
    </submittedName>
</protein>
<feature type="active site" evidence="5">
    <location>
        <position position="1381"/>
    </location>
</feature>
<evidence type="ECO:0000313" key="12">
    <source>
        <dbReference type="EMBL" id="KFB36351.1"/>
    </source>
</evidence>
<keyword evidence="6" id="KW-0106">Calcium</keyword>
<dbReference type="Proteomes" id="UP000030765">
    <property type="component" value="Unassembled WGS sequence"/>
</dbReference>
<organism evidence="12">
    <name type="scientific">Anopheles sinensis</name>
    <name type="common">Mosquito</name>
    <dbReference type="NCBI Taxonomy" id="74873"/>
    <lineage>
        <taxon>Eukaryota</taxon>
        <taxon>Metazoa</taxon>
        <taxon>Ecdysozoa</taxon>
        <taxon>Arthropoda</taxon>
        <taxon>Hexapoda</taxon>
        <taxon>Insecta</taxon>
        <taxon>Pterygota</taxon>
        <taxon>Neoptera</taxon>
        <taxon>Endopterygota</taxon>
        <taxon>Diptera</taxon>
        <taxon>Nematocera</taxon>
        <taxon>Culicoidea</taxon>
        <taxon>Culicidae</taxon>
        <taxon>Anophelinae</taxon>
        <taxon>Anopheles</taxon>
    </lineage>
</organism>
<evidence type="ECO:0000256" key="5">
    <source>
        <dbReference type="PIRSR" id="PIRSR601211-1"/>
    </source>
</evidence>
<feature type="binding site" evidence="6">
    <location>
        <position position="1363"/>
    </location>
    <ligand>
        <name>Ca(2+)</name>
        <dbReference type="ChEBI" id="CHEBI:29108"/>
    </ligand>
</feature>
<sequence>MSSIQERLQMKRVPLDKWSTKEKLCLASAVACSGDQNWMSVSRSLRMLCGSDRPNDWFAQKSCAAQYGKLLENVETPKRKKRTASERDGVAAVETPGESILRKLTQERIIELKKIIQEESQQYIKVKEDIILIQSGVTDEKKLREMLKQIEQEKAQKEREEQQHAEWLKEREDKKLELERQWRPSYPGSPTATKAPTPPKIKEEMDEDSQGSCKSGTSPLLTSLLKNPNATAGGSPSPTLPAGPATSSPTITNLLTGNTGSTAKGSLPATGGAGDVAQVDPNAIAIKKESLISAAAPLKSADGKEQIVFKVEDATVSDPTDADGTGTGQASTQPELPKPDTLFGDDSEDPADDLMGVLDDLIPDDLDEILKDEGGMMLEGGVLKDVVESIMGSDEVTLKDEESIDEGGDVPMEPVGVGVEKVNETASKNVETLVESAKSPPVTSPPPTAEGDAKSAPAEDTETDQRDKVVAEQTTSFPPQIVPDGVAVPNEPAVKQEDKVVESKVEIIPIEDSTSNSPATNPSSDDNKDPTEDSSGQENAESVIVVSDSAKEEEEDDDQDGQRNESSKDAPTPMEDEDSDDKPLASLDVVAEGGPVSQDAKPMVVAVKEEKAPAESAGSVVVEEGEKCPVEPIVVPKEVILEPVKVETVPVVADEAKAKKEAMEKLASEYDFKDDEEPIVPLSIQKAKEEKHVSEDEVFEDAQETIEEPEDVKDLEPPAKKAALPDDSVLTVTDTDDDSLIEIKIGKAKRDYSRRKQLDEAQKLRDDLPGHSKGDESEGRSLRKLRDRDRSESPFVMLDDEPNEKMKRSYSSTPVMDSIPGSPASSEDRDYRAWKKSILAVHARIASKNAAAFLKPLPEEQTADLIYRPMDLGQIKRNIENGNIRTTAEFQRDIMLMCTNAIMLNRSELCSPHAARMLMRESVALIEAGMDPKAMKEREGDRNAHKRSSRKSGGRHSSGDIFPLPPSTESMLAHHHQHSPHHNQVTFSTGKMKSHIKRILNIHDENGTLDNYLLSLFNTENLNPTYVFLLPMDGKNHVRKLIYQRSDFEEAEFPNVTTINKFTGRPNRTVASAAAMMSSKPGGDLQLEKKIFEYIDKDTMDEGTLKVVEENVRTERNFIKFMDDLNRDLEEEERRRTLKETMRKSASVRLPSSLFTPYTYRSTQTVGWDDLGLEGWAGGLREIQGHRFEHPVLEKPKTGHKPDPTTMLQASFNGVQQVPVRVQTTSLTSSPGTTTPTRVLQNETGATRYKQTGVLLSEQVGVKLQEIYRRTNGSNARIKWPITNSRDAHRDEDVFIARANNPFGHSTKWRWSNETDQEDPLNVGVQPTREGRSKRGVYNLYSMIKCATGCDPIIYKGYGCYCGFLGSGQALDGIDRCCKMHDYCYSTASCPMFLEYFVPYLWKCYRGRPICAIDHGEWGGPGSCASRLCHCDLSLSKCLRRYYCPRKRNVCTTSPLRLLQNLVMVF</sequence>
<keyword evidence="14" id="KW-1185">Reference proteome</keyword>
<feature type="domain" description="Bromo" evidence="11">
    <location>
        <begin position="864"/>
        <end position="908"/>
    </location>
</feature>
<dbReference type="GO" id="GO:0005576">
    <property type="term" value="C:extracellular region"/>
    <property type="evidence" value="ECO:0007669"/>
    <property type="project" value="UniProtKB-SubCell"/>
</dbReference>
<keyword evidence="4 7" id="KW-1015">Disulfide bond</keyword>
<dbReference type="PROSITE" id="PS00119">
    <property type="entry name" value="PA2_ASP"/>
    <property type="match status" value="1"/>
</dbReference>
<dbReference type="SMART" id="SM00085">
    <property type="entry name" value="PA2c"/>
    <property type="match status" value="1"/>
</dbReference>
<dbReference type="GO" id="GO:0004623">
    <property type="term" value="F:phospholipase A2 activity"/>
    <property type="evidence" value="ECO:0007669"/>
    <property type="project" value="InterPro"/>
</dbReference>
<evidence type="ECO:0000256" key="6">
    <source>
        <dbReference type="PIRSR" id="PIRSR601211-2"/>
    </source>
</evidence>
<dbReference type="EMBL" id="ATLV01012275">
    <property type="status" value="NOT_ANNOTATED_CDS"/>
    <property type="molecule type" value="Genomic_DNA"/>
</dbReference>
<feature type="compositionally biased region" description="Basic residues" evidence="10">
    <location>
        <begin position="944"/>
        <end position="954"/>
    </location>
</feature>
<dbReference type="InterPro" id="IPR001211">
    <property type="entry name" value="PLA2"/>
</dbReference>
<feature type="binding site" evidence="6">
    <location>
        <position position="1361"/>
    </location>
    <ligand>
        <name>Ca(2+)</name>
        <dbReference type="ChEBI" id="CHEBI:29108"/>
    </ligand>
</feature>
<dbReference type="GO" id="GO:0005509">
    <property type="term" value="F:calcium ion binding"/>
    <property type="evidence" value="ECO:0007669"/>
    <property type="project" value="InterPro"/>
</dbReference>
<comment type="cofactor">
    <cofactor evidence="6">
        <name>Ca(2+)</name>
        <dbReference type="ChEBI" id="CHEBI:29108"/>
    </cofactor>
    <text evidence="6">Binds 1 Ca(2+) ion per subunit.</text>
</comment>
<dbReference type="InterPro" id="IPR033113">
    <property type="entry name" value="PLA2_histidine"/>
</dbReference>
<feature type="region of interest" description="Disordered" evidence="10">
    <location>
        <begin position="931"/>
        <end position="988"/>
    </location>
</feature>
<dbReference type="STRING" id="74873.A0A084VEF7"/>
<feature type="compositionally biased region" description="Low complexity" evidence="10">
    <location>
        <begin position="512"/>
        <end position="524"/>
    </location>
</feature>
<feature type="disulfide bond" evidence="7">
    <location>
        <begin position="1377"/>
        <end position="1438"/>
    </location>
</feature>
<dbReference type="SUPFAM" id="SSF48619">
    <property type="entry name" value="Phospholipase A2, PLA2"/>
    <property type="match status" value="1"/>
</dbReference>
<feature type="compositionally biased region" description="Basic and acidic residues" evidence="10">
    <location>
        <begin position="686"/>
        <end position="695"/>
    </location>
</feature>
<feature type="binding site" evidence="6">
    <location>
        <position position="1382"/>
    </location>
    <ligand>
        <name>Ca(2+)</name>
        <dbReference type="ChEBI" id="CHEBI:29108"/>
    </ligand>
</feature>
<dbReference type="InterPro" id="IPR001487">
    <property type="entry name" value="Bromodomain"/>
</dbReference>
<feature type="compositionally biased region" description="Acidic residues" evidence="10">
    <location>
        <begin position="696"/>
        <end position="711"/>
    </location>
</feature>
<dbReference type="InterPro" id="IPR033112">
    <property type="entry name" value="PLA2_Asp_AS"/>
</dbReference>
<keyword evidence="6" id="KW-0479">Metal-binding</keyword>
<dbReference type="InterPro" id="IPR036444">
    <property type="entry name" value="PLipase_A2_dom_sf"/>
</dbReference>
<feature type="compositionally biased region" description="Acidic residues" evidence="10">
    <location>
        <begin position="343"/>
        <end position="352"/>
    </location>
</feature>
<evidence type="ECO:0000259" key="11">
    <source>
        <dbReference type="PROSITE" id="PS50014"/>
    </source>
</evidence>
<dbReference type="InterPro" id="IPR016090">
    <property type="entry name" value="PLA2-like_dom"/>
</dbReference>
<reference evidence="13" key="2">
    <citation type="submission" date="2020-05" db="UniProtKB">
        <authorList>
            <consortium name="EnsemblMetazoa"/>
        </authorList>
    </citation>
    <scope>IDENTIFICATION</scope>
</reference>
<accession>A0A084VEF7</accession>
<evidence type="ECO:0000256" key="3">
    <source>
        <dbReference type="ARBA" id="ARBA00023117"/>
    </source>
</evidence>
<dbReference type="GO" id="GO:0016042">
    <property type="term" value="P:lipid catabolic process"/>
    <property type="evidence" value="ECO:0007669"/>
    <property type="project" value="InterPro"/>
</dbReference>
<feature type="compositionally biased region" description="Polar residues" evidence="10">
    <location>
        <begin position="245"/>
        <end position="264"/>
    </location>
</feature>
<evidence type="ECO:0000256" key="9">
    <source>
        <dbReference type="RuleBase" id="RU003654"/>
    </source>
</evidence>
<feature type="region of interest" description="Disordered" evidence="10">
    <location>
        <begin position="686"/>
        <end position="828"/>
    </location>
</feature>
<dbReference type="PROSITE" id="PS50014">
    <property type="entry name" value="BROMODOMAIN_2"/>
    <property type="match status" value="1"/>
</dbReference>
<dbReference type="PANTHER" id="PTHR15398:SF4">
    <property type="entry name" value="BROMODOMAIN-CONTAINING PROTEIN 8 ISOFORM X1"/>
    <property type="match status" value="1"/>
</dbReference>
<dbReference type="SUPFAM" id="SSF47370">
    <property type="entry name" value="Bromodomain"/>
    <property type="match status" value="1"/>
</dbReference>
<dbReference type="GO" id="GO:0050482">
    <property type="term" value="P:arachidonate secretion"/>
    <property type="evidence" value="ECO:0007669"/>
    <property type="project" value="InterPro"/>
</dbReference>
<dbReference type="VEuPathDB" id="VectorBase:ASIC003474"/>
<dbReference type="GO" id="GO:0006644">
    <property type="term" value="P:phospholipid metabolic process"/>
    <property type="evidence" value="ECO:0007669"/>
    <property type="project" value="InterPro"/>
</dbReference>
<name>A0A084VEF7_ANOSI</name>
<gene>
    <name evidence="12" type="ORF">ZHAS_00003474</name>
</gene>
<feature type="region of interest" description="Disordered" evidence="10">
    <location>
        <begin position="395"/>
        <end position="600"/>
    </location>
</feature>
<evidence type="ECO:0000256" key="8">
    <source>
        <dbReference type="PROSITE-ProRule" id="PRU00035"/>
    </source>
</evidence>
<dbReference type="EnsemblMetazoa" id="ASIC003474-RA">
    <property type="protein sequence ID" value="ASIC003474-PA"/>
    <property type="gene ID" value="ASIC003474"/>
</dbReference>
<comment type="similarity">
    <text evidence="9">Belongs to the phospholipase A2 family.</text>
</comment>
<feature type="region of interest" description="Disordered" evidence="10">
    <location>
        <begin position="312"/>
        <end position="355"/>
    </location>
</feature>
<dbReference type="EMBL" id="KE524778">
    <property type="protein sequence ID" value="KFB36351.1"/>
    <property type="molecule type" value="Genomic_DNA"/>
</dbReference>
<dbReference type="CDD" id="cd00125">
    <property type="entry name" value="PLA2c"/>
    <property type="match status" value="1"/>
</dbReference>
<feature type="disulfide bond" evidence="7">
    <location>
        <begin position="1411"/>
        <end position="1429"/>
    </location>
</feature>
<dbReference type="Gene3D" id="1.20.920.10">
    <property type="entry name" value="Bromodomain-like"/>
    <property type="match status" value="1"/>
</dbReference>
<proteinExistence type="inferred from homology"/>
<feature type="disulfide bond" evidence="7">
    <location>
        <begin position="1362"/>
        <end position="1378"/>
    </location>
</feature>
<dbReference type="Pfam" id="PF00068">
    <property type="entry name" value="Phospholip_A2_1"/>
    <property type="match status" value="1"/>
</dbReference>
<evidence type="ECO:0000313" key="14">
    <source>
        <dbReference type="Proteomes" id="UP000030765"/>
    </source>
</evidence>
<dbReference type="GO" id="GO:0035267">
    <property type="term" value="C:NuA4 histone acetyltransferase complex"/>
    <property type="evidence" value="ECO:0007669"/>
    <property type="project" value="TreeGrafter"/>
</dbReference>
<evidence type="ECO:0000256" key="7">
    <source>
        <dbReference type="PIRSR" id="PIRSR601211-3"/>
    </source>
</evidence>
<feature type="compositionally biased region" description="Basic and acidic residues" evidence="10">
    <location>
        <begin position="154"/>
        <end position="182"/>
    </location>
</feature>
<evidence type="ECO:0000313" key="13">
    <source>
        <dbReference type="EnsemblMetazoa" id="ASIC003474-PA"/>
    </source>
</evidence>
<dbReference type="PRINTS" id="PR00389">
    <property type="entry name" value="PHPHLIPASEA2"/>
</dbReference>
<dbReference type="OrthoDB" id="1742084at2759"/>
<feature type="compositionally biased region" description="Basic and acidic residues" evidence="10">
    <location>
        <begin position="933"/>
        <end position="943"/>
    </location>
</feature>
<dbReference type="PROSITE" id="PS00118">
    <property type="entry name" value="PA2_HIS"/>
    <property type="match status" value="1"/>
</dbReference>
<evidence type="ECO:0000256" key="2">
    <source>
        <dbReference type="ARBA" id="ARBA00022525"/>
    </source>
</evidence>